<dbReference type="EMBL" id="SMGK01000002">
    <property type="protein sequence ID" value="TCK73572.1"/>
    <property type="molecule type" value="Genomic_DNA"/>
</dbReference>
<evidence type="ECO:0000256" key="2">
    <source>
        <dbReference type="ARBA" id="ARBA00022723"/>
    </source>
</evidence>
<reference evidence="4 5" key="1">
    <citation type="submission" date="2019-03" db="EMBL/GenBank/DDBJ databases">
        <title>Genomic Encyclopedia of Type Strains, Phase IV (KMG-IV): sequencing the most valuable type-strain genomes for metagenomic binning, comparative biology and taxonomic classification.</title>
        <authorList>
            <person name="Goeker M."/>
        </authorList>
    </citation>
    <scope>NUCLEOTIDE SEQUENCE [LARGE SCALE GENOMIC DNA]</scope>
    <source>
        <strain evidence="4 5">DSM 103428</strain>
    </source>
</reference>
<keyword evidence="5" id="KW-1185">Reference proteome</keyword>
<evidence type="ECO:0000256" key="3">
    <source>
        <dbReference type="PIRSR" id="PIRSR607837-1"/>
    </source>
</evidence>
<dbReference type="SUPFAM" id="SSF109854">
    <property type="entry name" value="DinB/YfiT-like putative metalloenzymes"/>
    <property type="match status" value="1"/>
</dbReference>
<protein>
    <submittedName>
        <fullName evidence="4">Putative damage-inducible protein DinB</fullName>
    </submittedName>
</protein>
<feature type="binding site" evidence="3">
    <location>
        <position position="134"/>
    </location>
    <ligand>
        <name>a divalent metal cation</name>
        <dbReference type="ChEBI" id="CHEBI:60240"/>
    </ligand>
</feature>
<dbReference type="Pfam" id="PF05163">
    <property type="entry name" value="DinB"/>
    <property type="match status" value="1"/>
</dbReference>
<feature type="binding site" evidence="3">
    <location>
        <position position="49"/>
    </location>
    <ligand>
        <name>a divalent metal cation</name>
        <dbReference type="ChEBI" id="CHEBI:60240"/>
    </ligand>
</feature>
<dbReference type="Gene3D" id="1.20.120.450">
    <property type="entry name" value="dinb family like domain"/>
    <property type="match status" value="1"/>
</dbReference>
<dbReference type="OrthoDB" id="119841at2"/>
<dbReference type="InterPro" id="IPR007837">
    <property type="entry name" value="DinB"/>
</dbReference>
<evidence type="ECO:0000256" key="1">
    <source>
        <dbReference type="ARBA" id="ARBA00008635"/>
    </source>
</evidence>
<comment type="similarity">
    <text evidence="1">Belongs to the DinB family.</text>
</comment>
<accession>A0A4R1L5Z5</accession>
<feature type="binding site" evidence="3">
    <location>
        <position position="130"/>
    </location>
    <ligand>
        <name>a divalent metal cation</name>
        <dbReference type="ChEBI" id="CHEBI:60240"/>
    </ligand>
</feature>
<evidence type="ECO:0000313" key="5">
    <source>
        <dbReference type="Proteomes" id="UP000295210"/>
    </source>
</evidence>
<dbReference type="InterPro" id="IPR034660">
    <property type="entry name" value="DinB/YfiT-like"/>
</dbReference>
<organism evidence="4 5">
    <name type="scientific">Acidipila rosea</name>
    <dbReference type="NCBI Taxonomy" id="768535"/>
    <lineage>
        <taxon>Bacteria</taxon>
        <taxon>Pseudomonadati</taxon>
        <taxon>Acidobacteriota</taxon>
        <taxon>Terriglobia</taxon>
        <taxon>Terriglobales</taxon>
        <taxon>Acidobacteriaceae</taxon>
        <taxon>Acidipila</taxon>
    </lineage>
</organism>
<dbReference type="Proteomes" id="UP000295210">
    <property type="component" value="Unassembled WGS sequence"/>
</dbReference>
<dbReference type="AlphaFoldDB" id="A0A4R1L5Z5"/>
<name>A0A4R1L5Z5_9BACT</name>
<gene>
    <name evidence="4" type="ORF">C7378_1185</name>
</gene>
<proteinExistence type="inferred from homology"/>
<dbReference type="RefSeq" id="WP_131993291.1">
    <property type="nucleotide sequence ID" value="NZ_SMGK01000002.1"/>
</dbReference>
<dbReference type="GO" id="GO:0046872">
    <property type="term" value="F:metal ion binding"/>
    <property type="evidence" value="ECO:0007669"/>
    <property type="project" value="UniProtKB-KW"/>
</dbReference>
<sequence length="164" mass="18564">MTALTVDELMAWVERTSAGWRSLLNQHPEALAIECDIMATGSIARLLQHIVAVELRYAQRLAGMPESHYEETAFGTAEEIYSTHEQAMKMLRQLIVTPEFNWEQPVTFATRSAGTVKASRRTVLVHTLMHSIRHYAQLGTLVRQHGIKPDWPMDYLFMGAQPAS</sequence>
<comment type="caution">
    <text evidence="4">The sequence shown here is derived from an EMBL/GenBank/DDBJ whole genome shotgun (WGS) entry which is preliminary data.</text>
</comment>
<keyword evidence="2 3" id="KW-0479">Metal-binding</keyword>
<evidence type="ECO:0000313" key="4">
    <source>
        <dbReference type="EMBL" id="TCK73572.1"/>
    </source>
</evidence>